<evidence type="ECO:0000256" key="8">
    <source>
        <dbReference type="ARBA" id="ARBA00022771"/>
    </source>
</evidence>
<keyword evidence="5" id="KW-0597">Phosphoprotein</keyword>
<dbReference type="GO" id="GO:0008270">
    <property type="term" value="F:zinc ion binding"/>
    <property type="evidence" value="ECO:0007669"/>
    <property type="project" value="UniProtKB-KW"/>
</dbReference>
<dbReference type="EMBL" id="VZTI01001606">
    <property type="protein sequence ID" value="NXB58829.1"/>
    <property type="molecule type" value="Genomic_DNA"/>
</dbReference>
<dbReference type="InterPro" id="IPR050331">
    <property type="entry name" value="Zinc_finger"/>
</dbReference>
<evidence type="ECO:0000256" key="12">
    <source>
        <dbReference type="ARBA" id="ARBA00023125"/>
    </source>
</evidence>
<keyword evidence="10" id="KW-0832">Ubl conjugation</keyword>
<evidence type="ECO:0000259" key="18">
    <source>
        <dbReference type="PROSITE" id="PS50805"/>
    </source>
</evidence>
<dbReference type="PANTHER" id="PTHR16515">
    <property type="entry name" value="PR DOMAIN ZINC FINGER PROTEIN"/>
    <property type="match status" value="1"/>
</dbReference>
<keyword evidence="12" id="KW-0238">DNA-binding</keyword>
<reference evidence="20 21" key="1">
    <citation type="submission" date="2019-09" db="EMBL/GenBank/DDBJ databases">
        <title>Bird 10,000 Genomes (B10K) Project - Family phase.</title>
        <authorList>
            <person name="Zhang G."/>
        </authorList>
    </citation>
    <scope>NUCLEOTIDE SEQUENCE [LARGE SCALE GENOMIC DNA]</scope>
    <source>
        <strain evidence="20">B10K-DU-029-33</strain>
        <tissue evidence="20">Heart</tissue>
    </source>
</reference>
<keyword evidence="4" id="KW-1017">Isopeptide bond</keyword>
<feature type="non-terminal residue" evidence="20">
    <location>
        <position position="555"/>
    </location>
</feature>
<evidence type="ECO:0000256" key="10">
    <source>
        <dbReference type="ARBA" id="ARBA00022843"/>
    </source>
</evidence>
<keyword evidence="6" id="KW-0479">Metal-binding</keyword>
<evidence type="ECO:0000256" key="3">
    <source>
        <dbReference type="ARBA" id="ARBA00006991"/>
    </source>
</evidence>
<dbReference type="Gene3D" id="6.10.140.140">
    <property type="match status" value="1"/>
</dbReference>
<evidence type="ECO:0000256" key="15">
    <source>
        <dbReference type="PROSITE-ProRule" id="PRU00042"/>
    </source>
</evidence>
<feature type="domain" description="C2H2-type" evidence="17">
    <location>
        <begin position="392"/>
        <end position="419"/>
    </location>
</feature>
<dbReference type="FunFam" id="3.30.160.60:FF:002110">
    <property type="entry name" value="Zinc finger protein 1053"/>
    <property type="match status" value="1"/>
</dbReference>
<feature type="domain" description="C2H2-type" evidence="17">
    <location>
        <begin position="534"/>
        <end position="555"/>
    </location>
</feature>
<dbReference type="InterPro" id="IPR036236">
    <property type="entry name" value="Znf_C2H2_sf"/>
</dbReference>
<dbReference type="PROSITE" id="PS50806">
    <property type="entry name" value="KRAB_RELATED"/>
    <property type="match status" value="1"/>
</dbReference>
<dbReference type="CDD" id="cd07765">
    <property type="entry name" value="KRAB_A-box"/>
    <property type="match status" value="1"/>
</dbReference>
<dbReference type="InterPro" id="IPR036051">
    <property type="entry name" value="KRAB_dom_sf"/>
</dbReference>
<comment type="subcellular location">
    <subcellularLocation>
        <location evidence="2">Nucleus</location>
    </subcellularLocation>
</comment>
<feature type="non-terminal residue" evidence="20">
    <location>
        <position position="1"/>
    </location>
</feature>
<feature type="region of interest" description="Disordered" evidence="16">
    <location>
        <begin position="1"/>
        <end position="23"/>
    </location>
</feature>
<evidence type="ECO:0000256" key="2">
    <source>
        <dbReference type="ARBA" id="ARBA00004123"/>
    </source>
</evidence>
<keyword evidence="14" id="KW-0539">Nucleus</keyword>
<evidence type="ECO:0000313" key="20">
    <source>
        <dbReference type="EMBL" id="NXB58829.1"/>
    </source>
</evidence>
<keyword evidence="9" id="KW-0862">Zinc</keyword>
<dbReference type="InterPro" id="IPR013087">
    <property type="entry name" value="Znf_C2H2_type"/>
</dbReference>
<evidence type="ECO:0000256" key="6">
    <source>
        <dbReference type="ARBA" id="ARBA00022723"/>
    </source>
</evidence>
<keyword evidence="21" id="KW-1185">Reference proteome</keyword>
<evidence type="ECO:0000256" key="13">
    <source>
        <dbReference type="ARBA" id="ARBA00023163"/>
    </source>
</evidence>
<feature type="domain" description="C2H2-type" evidence="17">
    <location>
        <begin position="422"/>
        <end position="449"/>
    </location>
</feature>
<feature type="domain" description="C2H2-type" evidence="17">
    <location>
        <begin position="478"/>
        <end position="505"/>
    </location>
</feature>
<feature type="domain" description="KRAB-related" evidence="19">
    <location>
        <begin position="124"/>
        <end position="188"/>
    </location>
</feature>
<keyword evidence="11" id="KW-0805">Transcription regulation</keyword>
<evidence type="ECO:0000256" key="5">
    <source>
        <dbReference type="ARBA" id="ARBA00022553"/>
    </source>
</evidence>
<evidence type="ECO:0000256" key="4">
    <source>
        <dbReference type="ARBA" id="ARBA00022499"/>
    </source>
</evidence>
<dbReference type="FunFam" id="3.30.160.60:FF:000540">
    <property type="entry name" value="zinc finger protein 263 isoform X1"/>
    <property type="match status" value="1"/>
</dbReference>
<keyword evidence="8 15" id="KW-0863">Zinc-finger</keyword>
<dbReference type="PROSITE" id="PS50157">
    <property type="entry name" value="ZINC_FINGER_C2H2_2"/>
    <property type="match status" value="7"/>
</dbReference>
<evidence type="ECO:0000256" key="7">
    <source>
        <dbReference type="ARBA" id="ARBA00022737"/>
    </source>
</evidence>
<sequence length="555" mass="62340">PRCPSPLRPAAGPERTSERETQTAELSLTVVAAVQAVERKVDSHSTRLLDLEGRTGMAEKKLIDCEKTAAELGNQLESKCAALGTLIQEYGLLQRRLENMENLLKNRNFWILRLPPGRKGEVPKVPVTFDDVSVYFNDKEWEKLEEWQKELYKNVMKGNYESLISLDYAISKPGVLSQIEQGEESRGRNEQDLEESEIITDATAAAGAGGDCWEQFPHPGSDGGRESLVAAAGIRVVIKTEELLPEDSPENPELHGMSGQSEGSFQSPDEEAACESPYGSVSPPRDLPGTSLGDSSEYGADFNEIQRVIVHHGSCTGKNVAGTLWCASCQEGGEGHTRRGVGVPRRPEHGLKPPSRPPPPGKPYKCSECESSFSHKSSLSKHQITHVGERPFTCGECRRSFRLQISLLMHQRIHAGKNEMAFLCPQCGKNFTRPSHLLRHQRTHTGERPYQCSQCEKTFSEKSKLTNHYRIHTRERPHACAVCGKGFIRKHHLLEHQRIHTGERPYHCTECGKNFTQKHHLLEHQRAHTGERPYPCTECTKCFRYKQSLKYHLRT</sequence>
<name>A0A7K8F5V2_9CORV</name>
<evidence type="ECO:0000256" key="14">
    <source>
        <dbReference type="ARBA" id="ARBA00023242"/>
    </source>
</evidence>
<keyword evidence="7" id="KW-0677">Repeat</keyword>
<feature type="domain" description="C2H2-type" evidence="17">
    <location>
        <begin position="364"/>
        <end position="391"/>
    </location>
</feature>
<evidence type="ECO:0000256" key="9">
    <source>
        <dbReference type="ARBA" id="ARBA00022833"/>
    </source>
</evidence>
<comment type="caution">
    <text evidence="20">The sequence shown here is derived from an EMBL/GenBank/DDBJ whole genome shotgun (WGS) entry which is preliminary data.</text>
</comment>
<feature type="region of interest" description="Disordered" evidence="16">
    <location>
        <begin position="242"/>
        <end position="295"/>
    </location>
</feature>
<dbReference type="FunFam" id="3.30.160.60:FF:000410">
    <property type="entry name" value="Zinc finger protein 777"/>
    <property type="match status" value="2"/>
</dbReference>
<organism evidence="20 21">
    <name type="scientific">Struthidea cinerea</name>
    <dbReference type="NCBI Taxonomy" id="181839"/>
    <lineage>
        <taxon>Eukaryota</taxon>
        <taxon>Metazoa</taxon>
        <taxon>Chordata</taxon>
        <taxon>Craniata</taxon>
        <taxon>Vertebrata</taxon>
        <taxon>Euteleostomi</taxon>
        <taxon>Archelosauria</taxon>
        <taxon>Archosauria</taxon>
        <taxon>Dinosauria</taxon>
        <taxon>Saurischia</taxon>
        <taxon>Theropoda</taxon>
        <taxon>Coelurosauria</taxon>
        <taxon>Aves</taxon>
        <taxon>Neognathae</taxon>
        <taxon>Neoaves</taxon>
        <taxon>Telluraves</taxon>
        <taxon>Australaves</taxon>
        <taxon>Passeriformes</taxon>
        <taxon>Corvoidea</taxon>
        <taxon>Corcoracidae</taxon>
        <taxon>Struthidea</taxon>
    </lineage>
</organism>
<dbReference type="SUPFAM" id="SSF57667">
    <property type="entry name" value="beta-beta-alpha zinc fingers"/>
    <property type="match status" value="4"/>
</dbReference>
<dbReference type="GO" id="GO:0006355">
    <property type="term" value="P:regulation of DNA-templated transcription"/>
    <property type="evidence" value="ECO:0007669"/>
    <property type="project" value="InterPro"/>
</dbReference>
<dbReference type="SUPFAM" id="SSF109640">
    <property type="entry name" value="KRAB domain (Kruppel-associated box)"/>
    <property type="match status" value="1"/>
</dbReference>
<feature type="domain" description="C2H2-type" evidence="17">
    <location>
        <begin position="506"/>
        <end position="533"/>
    </location>
</feature>
<gene>
    <name evidence="20" type="primary">Znf398_0</name>
    <name evidence="20" type="ORF">STRCIN_R05962</name>
</gene>
<evidence type="ECO:0000256" key="11">
    <source>
        <dbReference type="ARBA" id="ARBA00023015"/>
    </source>
</evidence>
<dbReference type="Pfam" id="PF01352">
    <property type="entry name" value="KRAB"/>
    <property type="match status" value="1"/>
</dbReference>
<feature type="domain" description="KRAB" evidence="18">
    <location>
        <begin position="127"/>
        <end position="198"/>
    </location>
</feature>
<evidence type="ECO:0000256" key="16">
    <source>
        <dbReference type="SAM" id="MobiDB-lite"/>
    </source>
</evidence>
<dbReference type="GO" id="GO:0005634">
    <property type="term" value="C:nucleus"/>
    <property type="evidence" value="ECO:0007669"/>
    <property type="project" value="UniProtKB-SubCell"/>
</dbReference>
<evidence type="ECO:0000259" key="17">
    <source>
        <dbReference type="PROSITE" id="PS50157"/>
    </source>
</evidence>
<feature type="domain" description="C2H2-type" evidence="17">
    <location>
        <begin position="450"/>
        <end position="477"/>
    </location>
</feature>
<keyword evidence="13" id="KW-0804">Transcription</keyword>
<dbReference type="PROSITE" id="PS00028">
    <property type="entry name" value="ZINC_FINGER_C2H2_1"/>
    <property type="match status" value="6"/>
</dbReference>
<dbReference type="Gene3D" id="3.30.160.60">
    <property type="entry name" value="Classic Zinc Finger"/>
    <property type="match status" value="7"/>
</dbReference>
<dbReference type="AlphaFoldDB" id="A0A7K8F5V2"/>
<dbReference type="FunFam" id="3.30.160.60:FF:000617">
    <property type="entry name" value="Zinc finger protein 777"/>
    <property type="match status" value="1"/>
</dbReference>
<evidence type="ECO:0000313" key="21">
    <source>
        <dbReference type="Proteomes" id="UP000548317"/>
    </source>
</evidence>
<dbReference type="FunFam" id="3.30.160.60:FF:001506">
    <property type="entry name" value="Zinc finger protein"/>
    <property type="match status" value="1"/>
</dbReference>
<feature type="compositionally biased region" description="Polar residues" evidence="16">
    <location>
        <begin position="258"/>
        <end position="267"/>
    </location>
</feature>
<evidence type="ECO:0000256" key="1">
    <source>
        <dbReference type="ARBA" id="ARBA00003767"/>
    </source>
</evidence>
<evidence type="ECO:0000259" key="19">
    <source>
        <dbReference type="PROSITE" id="PS50806"/>
    </source>
</evidence>
<dbReference type="PANTHER" id="PTHR16515:SF49">
    <property type="entry name" value="GASTRULA ZINC FINGER PROTEIN XLCGF49.1-LIKE-RELATED"/>
    <property type="match status" value="1"/>
</dbReference>
<dbReference type="SMART" id="SM00349">
    <property type="entry name" value="KRAB"/>
    <property type="match status" value="1"/>
</dbReference>
<dbReference type="Proteomes" id="UP000548317">
    <property type="component" value="Unassembled WGS sequence"/>
</dbReference>
<dbReference type="GO" id="GO:0003677">
    <property type="term" value="F:DNA binding"/>
    <property type="evidence" value="ECO:0007669"/>
    <property type="project" value="UniProtKB-KW"/>
</dbReference>
<comment type="function">
    <text evidence="1">May be involved in transcriptional regulation.</text>
</comment>
<dbReference type="FunFam" id="3.30.160.60:FF:002343">
    <property type="entry name" value="Zinc finger protein 33A"/>
    <property type="match status" value="1"/>
</dbReference>
<dbReference type="PROSITE" id="PS50805">
    <property type="entry name" value="KRAB"/>
    <property type="match status" value="1"/>
</dbReference>
<feature type="region of interest" description="Disordered" evidence="16">
    <location>
        <begin position="333"/>
        <end position="364"/>
    </location>
</feature>
<protein>
    <submittedName>
        <fullName evidence="20">ZN398 protein</fullName>
    </submittedName>
</protein>
<dbReference type="SMART" id="SM00355">
    <property type="entry name" value="ZnF_C2H2"/>
    <property type="match status" value="7"/>
</dbReference>
<dbReference type="InterPro" id="IPR001909">
    <property type="entry name" value="KRAB"/>
</dbReference>
<proteinExistence type="inferred from homology"/>
<dbReference type="InterPro" id="IPR003655">
    <property type="entry name" value="aKRAB"/>
</dbReference>
<dbReference type="Pfam" id="PF00096">
    <property type="entry name" value="zf-C2H2"/>
    <property type="match status" value="7"/>
</dbReference>
<accession>A0A7K8F5V2</accession>
<comment type="similarity">
    <text evidence="3">Belongs to the krueppel C2H2-type zinc-finger protein family.</text>
</comment>